<evidence type="ECO:0000313" key="3">
    <source>
        <dbReference type="Proteomes" id="UP001443914"/>
    </source>
</evidence>
<dbReference type="InterPro" id="IPR005135">
    <property type="entry name" value="Endo/exonuclease/phosphatase"/>
</dbReference>
<reference evidence="2" key="1">
    <citation type="submission" date="2024-03" db="EMBL/GenBank/DDBJ databases">
        <title>WGS assembly of Saponaria officinalis var. Norfolk2.</title>
        <authorList>
            <person name="Jenkins J."/>
            <person name="Shu S."/>
            <person name="Grimwood J."/>
            <person name="Barry K."/>
            <person name="Goodstein D."/>
            <person name="Schmutz J."/>
            <person name="Leebens-Mack J."/>
            <person name="Osbourn A."/>
        </authorList>
    </citation>
    <scope>NUCLEOTIDE SEQUENCE [LARGE SCALE GENOMIC DNA]</scope>
    <source>
        <strain evidence="2">JIC</strain>
    </source>
</reference>
<gene>
    <name evidence="2" type="ORF">RND81_11G032700</name>
</gene>
<accession>A0AAW1HH96</accession>
<dbReference type="Gene3D" id="3.60.10.10">
    <property type="entry name" value="Endonuclease/exonuclease/phosphatase"/>
    <property type="match status" value="1"/>
</dbReference>
<proteinExistence type="predicted"/>
<organism evidence="2 3">
    <name type="scientific">Saponaria officinalis</name>
    <name type="common">Common soapwort</name>
    <name type="synonym">Lychnis saponaria</name>
    <dbReference type="NCBI Taxonomy" id="3572"/>
    <lineage>
        <taxon>Eukaryota</taxon>
        <taxon>Viridiplantae</taxon>
        <taxon>Streptophyta</taxon>
        <taxon>Embryophyta</taxon>
        <taxon>Tracheophyta</taxon>
        <taxon>Spermatophyta</taxon>
        <taxon>Magnoliopsida</taxon>
        <taxon>eudicotyledons</taxon>
        <taxon>Gunneridae</taxon>
        <taxon>Pentapetalae</taxon>
        <taxon>Caryophyllales</taxon>
        <taxon>Caryophyllaceae</taxon>
        <taxon>Caryophylleae</taxon>
        <taxon>Saponaria</taxon>
    </lineage>
</organism>
<dbReference type="Pfam" id="PF03372">
    <property type="entry name" value="Exo_endo_phos"/>
    <property type="match status" value="1"/>
</dbReference>
<dbReference type="Proteomes" id="UP001443914">
    <property type="component" value="Unassembled WGS sequence"/>
</dbReference>
<comment type="caution">
    <text evidence="2">The sequence shown here is derived from an EMBL/GenBank/DDBJ whole genome shotgun (WGS) entry which is preliminary data.</text>
</comment>
<dbReference type="AlphaFoldDB" id="A0AAW1HH96"/>
<dbReference type="GO" id="GO:0003824">
    <property type="term" value="F:catalytic activity"/>
    <property type="evidence" value="ECO:0007669"/>
    <property type="project" value="InterPro"/>
</dbReference>
<keyword evidence="3" id="KW-1185">Reference proteome</keyword>
<protein>
    <recommendedName>
        <fullName evidence="1">Endonuclease/exonuclease/phosphatase domain-containing protein</fullName>
    </recommendedName>
</protein>
<dbReference type="PANTHER" id="PTHR33710:SF13">
    <property type="entry name" value="ENDONUCLEASE_EXONUCLEASE_PHOSPHATASE FAMILY PROTEIN"/>
    <property type="match status" value="1"/>
</dbReference>
<feature type="domain" description="Endonuclease/exonuclease/phosphatase" evidence="1">
    <location>
        <begin position="4"/>
        <end position="225"/>
    </location>
</feature>
<dbReference type="EMBL" id="JBDFQZ010000011">
    <property type="protein sequence ID" value="KAK9675810.1"/>
    <property type="molecule type" value="Genomic_DNA"/>
</dbReference>
<dbReference type="InterPro" id="IPR036691">
    <property type="entry name" value="Endo/exonu/phosph_ase_sf"/>
</dbReference>
<sequence length="272" mass="30882">MKIASWNIRGCNDPLKTQEVLGFIRSESLDVLGLLETRIRKNKADGIMRTLFSSYSVVANYDYQVNGRIWVVWNPATVALIPLQVHSQFVHCHIHHHSSNVEFLATFVYGNNDPSVRLSLWDSLSSLSQSSMDWIVLGDFNIVRDNSEWISDHPPKLSDILDFNACILHCGLDDIHNTGCEFSWTNKQDGSTVWSKLDRALINSAWLTHFPSSAAKVLPSGVSDHSPIMVSIIDEVRPRRRFSFLNYWVDDPTYHARVCKAWSVSVKGSTMF</sequence>
<evidence type="ECO:0000259" key="1">
    <source>
        <dbReference type="Pfam" id="PF03372"/>
    </source>
</evidence>
<name>A0AAW1HH96_SAPOF</name>
<dbReference type="PANTHER" id="PTHR33710">
    <property type="entry name" value="BNAC02G09200D PROTEIN"/>
    <property type="match status" value="1"/>
</dbReference>
<dbReference type="SUPFAM" id="SSF56219">
    <property type="entry name" value="DNase I-like"/>
    <property type="match status" value="1"/>
</dbReference>
<evidence type="ECO:0000313" key="2">
    <source>
        <dbReference type="EMBL" id="KAK9675810.1"/>
    </source>
</evidence>